<dbReference type="AlphaFoldDB" id="A0A7C1B7I0"/>
<dbReference type="Proteomes" id="UP000885863">
    <property type="component" value="Unassembled WGS sequence"/>
</dbReference>
<dbReference type="SMART" id="SM00387">
    <property type="entry name" value="HATPase_c"/>
    <property type="match status" value="1"/>
</dbReference>
<dbReference type="InterPro" id="IPR003594">
    <property type="entry name" value="HATPase_dom"/>
</dbReference>
<dbReference type="InterPro" id="IPR050736">
    <property type="entry name" value="Sensor_HK_Regulatory"/>
</dbReference>
<sequence length="107" mass="11998">LIGNAIKFTDEGEVRVITQRQNEEYVQLIVEDTGVGIPEEDLERIFDEFRQVGCDGRRRHGTGLGLAITKKYAEMLGGGIEVESTVGKGTKFTIKLKKEIKEEGERE</sequence>
<gene>
    <name evidence="7" type="ORF">ENG09_04825</name>
</gene>
<comment type="caution">
    <text evidence="7">The sequence shown here is derived from an EMBL/GenBank/DDBJ whole genome shotgun (WGS) entry which is preliminary data.</text>
</comment>
<protein>
    <recommendedName>
        <fullName evidence="2">histidine kinase</fullName>
        <ecNumber evidence="2">2.7.13.3</ecNumber>
    </recommendedName>
</protein>
<dbReference type="GO" id="GO:0005524">
    <property type="term" value="F:ATP binding"/>
    <property type="evidence" value="ECO:0007669"/>
    <property type="project" value="UniProtKB-KW"/>
</dbReference>
<keyword evidence="5" id="KW-0902">Two-component regulatory system</keyword>
<keyword evidence="4" id="KW-0418">Kinase</keyword>
<comment type="catalytic activity">
    <reaction evidence="1">
        <text>ATP + protein L-histidine = ADP + protein N-phospho-L-histidine.</text>
        <dbReference type="EC" id="2.7.13.3"/>
    </reaction>
</comment>
<dbReference type="Gene3D" id="3.30.565.10">
    <property type="entry name" value="Histidine kinase-like ATPase, C-terminal domain"/>
    <property type="match status" value="1"/>
</dbReference>
<dbReference type="PROSITE" id="PS50109">
    <property type="entry name" value="HIS_KIN"/>
    <property type="match status" value="1"/>
</dbReference>
<reference evidence="7" key="1">
    <citation type="journal article" date="2020" name="mSystems">
        <title>Genome- and Community-Level Interaction Insights into Carbon Utilization and Element Cycling Functions of Hydrothermarchaeota in Hydrothermal Sediment.</title>
        <authorList>
            <person name="Zhou Z."/>
            <person name="Liu Y."/>
            <person name="Xu W."/>
            <person name="Pan J."/>
            <person name="Luo Z.H."/>
            <person name="Li M."/>
        </authorList>
    </citation>
    <scope>NUCLEOTIDE SEQUENCE [LARGE SCALE GENOMIC DNA]</scope>
    <source>
        <strain evidence="7">HyVt-185</strain>
    </source>
</reference>
<feature type="non-terminal residue" evidence="7">
    <location>
        <position position="1"/>
    </location>
</feature>
<keyword evidence="3" id="KW-0808">Transferase</keyword>
<dbReference type="SUPFAM" id="SSF55874">
    <property type="entry name" value="ATPase domain of HSP90 chaperone/DNA topoisomerase II/histidine kinase"/>
    <property type="match status" value="1"/>
</dbReference>
<evidence type="ECO:0000256" key="2">
    <source>
        <dbReference type="ARBA" id="ARBA00012438"/>
    </source>
</evidence>
<feature type="domain" description="Histidine kinase" evidence="6">
    <location>
        <begin position="1"/>
        <end position="100"/>
    </location>
</feature>
<dbReference type="InterPro" id="IPR036890">
    <property type="entry name" value="HATPase_C_sf"/>
</dbReference>
<name>A0A7C1B7I0_9EURY</name>
<proteinExistence type="predicted"/>
<keyword evidence="7" id="KW-0547">Nucleotide-binding</keyword>
<evidence type="ECO:0000259" key="6">
    <source>
        <dbReference type="PROSITE" id="PS50109"/>
    </source>
</evidence>
<accession>A0A7C1B7I0</accession>
<evidence type="ECO:0000256" key="5">
    <source>
        <dbReference type="ARBA" id="ARBA00023012"/>
    </source>
</evidence>
<dbReference type="EMBL" id="DQZR01000206">
    <property type="protein sequence ID" value="HDM36557.1"/>
    <property type="molecule type" value="Genomic_DNA"/>
</dbReference>
<evidence type="ECO:0000313" key="7">
    <source>
        <dbReference type="EMBL" id="HDM36557.1"/>
    </source>
</evidence>
<evidence type="ECO:0000256" key="3">
    <source>
        <dbReference type="ARBA" id="ARBA00022679"/>
    </source>
</evidence>
<dbReference type="GO" id="GO:0000160">
    <property type="term" value="P:phosphorelay signal transduction system"/>
    <property type="evidence" value="ECO:0007669"/>
    <property type="project" value="UniProtKB-KW"/>
</dbReference>
<keyword evidence="7" id="KW-0067">ATP-binding</keyword>
<dbReference type="PANTHER" id="PTHR43711">
    <property type="entry name" value="TWO-COMPONENT HISTIDINE KINASE"/>
    <property type="match status" value="1"/>
</dbReference>
<dbReference type="EC" id="2.7.13.3" evidence="2"/>
<dbReference type="Pfam" id="PF02518">
    <property type="entry name" value="HATPase_c"/>
    <property type="match status" value="1"/>
</dbReference>
<evidence type="ECO:0000256" key="4">
    <source>
        <dbReference type="ARBA" id="ARBA00022777"/>
    </source>
</evidence>
<dbReference type="InterPro" id="IPR004358">
    <property type="entry name" value="Sig_transdc_His_kin-like_C"/>
</dbReference>
<dbReference type="GO" id="GO:0004673">
    <property type="term" value="F:protein histidine kinase activity"/>
    <property type="evidence" value="ECO:0007669"/>
    <property type="project" value="UniProtKB-EC"/>
</dbReference>
<evidence type="ECO:0000256" key="1">
    <source>
        <dbReference type="ARBA" id="ARBA00000085"/>
    </source>
</evidence>
<organism evidence="7">
    <name type="scientific">Candidatus Syntropharchaeum butanivorans</name>
    <dbReference type="NCBI Taxonomy" id="1839936"/>
    <lineage>
        <taxon>Archaea</taxon>
        <taxon>Methanobacteriati</taxon>
        <taxon>Methanobacteriota</taxon>
        <taxon>Stenosarchaea group</taxon>
        <taxon>Methanomicrobia</taxon>
        <taxon>Methanosarcinales</taxon>
        <taxon>ANME-2 cluster</taxon>
        <taxon>Candidatus Syntropharchaeum</taxon>
    </lineage>
</organism>
<dbReference type="PANTHER" id="PTHR43711:SF1">
    <property type="entry name" value="HISTIDINE KINASE 1"/>
    <property type="match status" value="1"/>
</dbReference>
<dbReference type="InterPro" id="IPR005467">
    <property type="entry name" value="His_kinase_dom"/>
</dbReference>
<dbReference type="PRINTS" id="PR00344">
    <property type="entry name" value="BCTRLSENSOR"/>
</dbReference>